<evidence type="ECO:0000256" key="7">
    <source>
        <dbReference type="ARBA" id="ARBA00029454"/>
    </source>
</evidence>
<dbReference type="InterPro" id="IPR010071">
    <property type="entry name" value="AA_adenyl_dom"/>
</dbReference>
<dbReference type="OrthoDB" id="416786at2759"/>
<comment type="caution">
    <text evidence="11">The sequence shown here is derived from an EMBL/GenBank/DDBJ whole genome shotgun (WGS) entry which is preliminary data.</text>
</comment>
<dbReference type="NCBIfam" id="NF003417">
    <property type="entry name" value="PRK04813.1"/>
    <property type="match status" value="3"/>
</dbReference>
<dbReference type="Proteomes" id="UP000481288">
    <property type="component" value="Unassembled WGS sequence"/>
</dbReference>
<dbReference type="PANTHER" id="PTHR45527:SF1">
    <property type="entry name" value="FATTY ACID SYNTHASE"/>
    <property type="match status" value="1"/>
</dbReference>
<evidence type="ECO:0000256" key="4">
    <source>
        <dbReference type="ARBA" id="ARBA00022553"/>
    </source>
</evidence>
<dbReference type="Gene3D" id="1.10.1200.10">
    <property type="entry name" value="ACP-like"/>
    <property type="match status" value="6"/>
</dbReference>
<dbReference type="NCBIfam" id="TIGR01733">
    <property type="entry name" value="AA-adenyl-dom"/>
    <property type="match status" value="2"/>
</dbReference>
<evidence type="ECO:0000259" key="10">
    <source>
        <dbReference type="PROSITE" id="PS50075"/>
    </source>
</evidence>
<dbReference type="Gene3D" id="3.30.559.10">
    <property type="entry name" value="Chloramphenicol acetyltransferase-like domain"/>
    <property type="match status" value="6"/>
</dbReference>
<feature type="domain" description="Carrier" evidence="10">
    <location>
        <begin position="3178"/>
        <end position="3255"/>
    </location>
</feature>
<dbReference type="Pfam" id="PF00501">
    <property type="entry name" value="AMP-binding"/>
    <property type="match status" value="3"/>
</dbReference>
<dbReference type="SUPFAM" id="SSF47336">
    <property type="entry name" value="ACP-like"/>
    <property type="match status" value="6"/>
</dbReference>
<evidence type="ECO:0000256" key="9">
    <source>
        <dbReference type="SAM" id="MobiDB-lite"/>
    </source>
</evidence>
<protein>
    <submittedName>
        <fullName evidence="11">Hydroxamate-type ferrichrome siderophore peptide synthetase</fullName>
    </submittedName>
</protein>
<evidence type="ECO:0000313" key="12">
    <source>
        <dbReference type="Proteomes" id="UP000481288"/>
    </source>
</evidence>
<dbReference type="FunFam" id="3.30.300.30:FF:000015">
    <property type="entry name" value="Nonribosomal peptide synthase SidD"/>
    <property type="match status" value="1"/>
</dbReference>
<gene>
    <name evidence="11" type="primary">sib1</name>
    <name evidence="11" type="ORF">LCER1_G006232</name>
</gene>
<dbReference type="PROSITE" id="PS50075">
    <property type="entry name" value="CARRIER"/>
    <property type="match status" value="6"/>
</dbReference>
<comment type="cofactor">
    <cofactor evidence="1">
        <name>pyridoxal 5'-phosphate</name>
        <dbReference type="ChEBI" id="CHEBI:597326"/>
    </cofactor>
</comment>
<feature type="domain" description="Carrier" evidence="10">
    <location>
        <begin position="532"/>
        <end position="605"/>
    </location>
</feature>
<dbReference type="InterPro" id="IPR001242">
    <property type="entry name" value="Condensation_dom"/>
</dbReference>
<dbReference type="InterPro" id="IPR009081">
    <property type="entry name" value="PP-bd_ACP"/>
</dbReference>
<dbReference type="InterPro" id="IPR015421">
    <property type="entry name" value="PyrdxlP-dep_Trfase_major"/>
</dbReference>
<comment type="pathway">
    <text evidence="2">Siderophore biosynthesis.</text>
</comment>
<feature type="compositionally biased region" description="Polar residues" evidence="9">
    <location>
        <begin position="3686"/>
        <end position="3704"/>
    </location>
</feature>
<dbReference type="SUPFAM" id="SSF53383">
    <property type="entry name" value="PLP-dependent transferases"/>
    <property type="match status" value="1"/>
</dbReference>
<evidence type="ECO:0000256" key="3">
    <source>
        <dbReference type="ARBA" id="ARBA00022450"/>
    </source>
</evidence>
<feature type="domain" description="Carrier" evidence="10">
    <location>
        <begin position="4293"/>
        <end position="4366"/>
    </location>
</feature>
<dbReference type="InterPro" id="IPR015424">
    <property type="entry name" value="PyrdxlP-dep_Trfase"/>
</dbReference>
<feature type="compositionally biased region" description="Low complexity" evidence="9">
    <location>
        <begin position="3705"/>
        <end position="3720"/>
    </location>
</feature>
<keyword evidence="8" id="KW-0175">Coiled coil</keyword>
<dbReference type="EMBL" id="QGMG01000434">
    <property type="protein sequence ID" value="TVY53612.1"/>
    <property type="molecule type" value="Genomic_DNA"/>
</dbReference>
<reference evidence="11 12" key="1">
    <citation type="submission" date="2018-05" db="EMBL/GenBank/DDBJ databases">
        <title>Whole genome sequencing for identification of molecular markers to develop diagnostic detection tools for the regulated plant pathogen Lachnellula willkommii.</title>
        <authorList>
            <person name="Giroux E."/>
            <person name="Bilodeau G."/>
        </authorList>
    </citation>
    <scope>NUCLEOTIDE SEQUENCE [LARGE SCALE GENOMIC DNA]</scope>
    <source>
        <strain evidence="11 12">CBS 625.97</strain>
    </source>
</reference>
<dbReference type="PROSITE" id="PS00455">
    <property type="entry name" value="AMP_BINDING"/>
    <property type="match status" value="1"/>
</dbReference>
<dbReference type="Pfam" id="PF00550">
    <property type="entry name" value="PP-binding"/>
    <property type="match status" value="6"/>
</dbReference>
<keyword evidence="4" id="KW-0597">Phosphoprotein</keyword>
<dbReference type="InterPro" id="IPR006162">
    <property type="entry name" value="Ppantetheine_attach_site"/>
</dbReference>
<keyword evidence="12" id="KW-1185">Reference proteome</keyword>
<dbReference type="SMART" id="SM00823">
    <property type="entry name" value="PKS_PP"/>
    <property type="match status" value="4"/>
</dbReference>
<dbReference type="GO" id="GO:0005737">
    <property type="term" value="C:cytoplasm"/>
    <property type="evidence" value="ECO:0007669"/>
    <property type="project" value="TreeGrafter"/>
</dbReference>
<dbReference type="GO" id="GO:0031169">
    <property type="term" value="P:ferrichrome biosynthetic process"/>
    <property type="evidence" value="ECO:0007669"/>
    <property type="project" value="UniProtKB-ARBA"/>
</dbReference>
<feature type="region of interest" description="Disordered" evidence="9">
    <location>
        <begin position="3686"/>
        <end position="3725"/>
    </location>
</feature>
<dbReference type="PANTHER" id="PTHR45527">
    <property type="entry name" value="NONRIBOSOMAL PEPTIDE SYNTHETASE"/>
    <property type="match status" value="1"/>
</dbReference>
<keyword evidence="3" id="KW-0596">Phosphopantetheine</keyword>
<dbReference type="FunFam" id="3.40.50.980:FF:000001">
    <property type="entry name" value="Non-ribosomal peptide synthetase"/>
    <property type="match status" value="2"/>
</dbReference>
<dbReference type="Gene3D" id="3.30.300.30">
    <property type="match status" value="3"/>
</dbReference>
<feature type="domain" description="Carrier" evidence="10">
    <location>
        <begin position="2119"/>
        <end position="2195"/>
    </location>
</feature>
<dbReference type="SUPFAM" id="SSF56801">
    <property type="entry name" value="Acetyl-CoA synthetase-like"/>
    <property type="match status" value="3"/>
</dbReference>
<dbReference type="InterPro" id="IPR000873">
    <property type="entry name" value="AMP-dep_synth/lig_dom"/>
</dbReference>
<dbReference type="PROSITE" id="PS00012">
    <property type="entry name" value="PHOSPHOPANTETHEINE"/>
    <property type="match status" value="3"/>
</dbReference>
<dbReference type="Gene3D" id="3.30.559.30">
    <property type="entry name" value="Nonribosomal peptide synthetase, condensation domain"/>
    <property type="match status" value="6"/>
</dbReference>
<feature type="domain" description="Carrier" evidence="10">
    <location>
        <begin position="3729"/>
        <end position="3802"/>
    </location>
</feature>
<dbReference type="FunFam" id="3.30.300.30:FF:000033">
    <property type="entry name" value="Nonribosomal siderophore peptide synthase SidC"/>
    <property type="match status" value="1"/>
</dbReference>
<dbReference type="Pfam" id="PF00668">
    <property type="entry name" value="Condensation"/>
    <property type="match status" value="6"/>
</dbReference>
<keyword evidence="5" id="KW-0436">Ligase</keyword>
<dbReference type="CDD" id="cd05918">
    <property type="entry name" value="A_NRPS_SidN3_like"/>
    <property type="match status" value="1"/>
</dbReference>
<dbReference type="Pfam" id="PF01053">
    <property type="entry name" value="Cys_Met_Meta_PP"/>
    <property type="match status" value="1"/>
</dbReference>
<evidence type="ECO:0000256" key="1">
    <source>
        <dbReference type="ARBA" id="ARBA00001933"/>
    </source>
</evidence>
<dbReference type="SUPFAM" id="SSF52777">
    <property type="entry name" value="CoA-dependent acyltransferases"/>
    <property type="match status" value="12"/>
</dbReference>
<dbReference type="GO" id="GO:0043041">
    <property type="term" value="P:amino acid activation for nonribosomal peptide biosynthetic process"/>
    <property type="evidence" value="ECO:0007669"/>
    <property type="project" value="TreeGrafter"/>
</dbReference>
<organism evidence="11 12">
    <name type="scientific">Lachnellula cervina</name>
    <dbReference type="NCBI Taxonomy" id="1316786"/>
    <lineage>
        <taxon>Eukaryota</taxon>
        <taxon>Fungi</taxon>
        <taxon>Dikarya</taxon>
        <taxon>Ascomycota</taxon>
        <taxon>Pezizomycotina</taxon>
        <taxon>Leotiomycetes</taxon>
        <taxon>Helotiales</taxon>
        <taxon>Lachnaceae</taxon>
        <taxon>Lachnellula</taxon>
    </lineage>
</organism>
<keyword evidence="6" id="KW-0663">Pyridoxal phosphate</keyword>
<dbReference type="InterPro" id="IPR020806">
    <property type="entry name" value="PKS_PP-bd"/>
</dbReference>
<dbReference type="InterPro" id="IPR045851">
    <property type="entry name" value="AMP-bd_C_sf"/>
</dbReference>
<evidence type="ECO:0000256" key="2">
    <source>
        <dbReference type="ARBA" id="ARBA00004924"/>
    </source>
</evidence>
<evidence type="ECO:0000256" key="5">
    <source>
        <dbReference type="ARBA" id="ARBA00022598"/>
    </source>
</evidence>
<dbReference type="InterPro" id="IPR015422">
    <property type="entry name" value="PyrdxlP-dep_Trfase_small"/>
</dbReference>
<evidence type="ECO:0000256" key="6">
    <source>
        <dbReference type="ARBA" id="ARBA00022898"/>
    </source>
</evidence>
<dbReference type="GO" id="GO:0019346">
    <property type="term" value="P:transsulfuration"/>
    <property type="evidence" value="ECO:0007669"/>
    <property type="project" value="InterPro"/>
</dbReference>
<dbReference type="InterPro" id="IPR036736">
    <property type="entry name" value="ACP-like_sf"/>
</dbReference>
<dbReference type="Gene3D" id="3.90.1150.10">
    <property type="entry name" value="Aspartate Aminotransferase, domain 1"/>
    <property type="match status" value="1"/>
</dbReference>
<dbReference type="Gene3D" id="3.40.50.12780">
    <property type="entry name" value="N-terminal domain of ligase-like"/>
    <property type="match status" value="3"/>
</dbReference>
<dbReference type="Gene3D" id="3.40.640.10">
    <property type="entry name" value="Type I PLP-dependent aspartate aminotransferase-like (Major domain)"/>
    <property type="match status" value="1"/>
</dbReference>
<feature type="coiled-coil region" evidence="8">
    <location>
        <begin position="5393"/>
        <end position="5423"/>
    </location>
</feature>
<evidence type="ECO:0000313" key="11">
    <source>
        <dbReference type="EMBL" id="TVY53612.1"/>
    </source>
</evidence>
<dbReference type="GO" id="GO:0030170">
    <property type="term" value="F:pyridoxal phosphate binding"/>
    <property type="evidence" value="ECO:0007669"/>
    <property type="project" value="InterPro"/>
</dbReference>
<evidence type="ECO:0000256" key="8">
    <source>
        <dbReference type="SAM" id="Coils"/>
    </source>
</evidence>
<dbReference type="FunFam" id="3.40.50.12780:FF:000024">
    <property type="entry name" value="Nonribosomal siderophore peptide synthase SidC"/>
    <property type="match status" value="2"/>
</dbReference>
<dbReference type="GO" id="GO:0010106">
    <property type="term" value="P:cellular response to iron ion starvation"/>
    <property type="evidence" value="ECO:0007669"/>
    <property type="project" value="UniProtKB-ARBA"/>
</dbReference>
<dbReference type="InterPro" id="IPR020845">
    <property type="entry name" value="AMP-binding_CS"/>
</dbReference>
<comment type="similarity">
    <text evidence="7">Belongs to the NRP synthetase family.</text>
</comment>
<accession>A0A7D8UP46</accession>
<dbReference type="GO" id="GO:0031177">
    <property type="term" value="F:phosphopantetheine binding"/>
    <property type="evidence" value="ECO:0007669"/>
    <property type="project" value="InterPro"/>
</dbReference>
<sequence length="5447" mass="605810">MAKELSIINDPPEVLEGPQILHQLIRWESHADSCAIDFTSKGQRRQYSYAEIQSCVDILVLRIQQSLDPDTIGDPGRQHIVPVLVPQSPALYISQLAVLSSGGGFCPINLDAPQDRIKFVVGDVSADLIITTSEFQESVSWENGPKVILVDEFPVPPETEAIRRQSREILPQDLAYVMYTSGSSGTPKGVAVSHLAVSQSLLAHERHIPSFKRFLQFAAPSFDVSVFEIYFPLIRGSTLVGCNRSQLLNDLPGMINELKVDACELTPTVAGALLQKRSNVPGLKLLLTIGEMLTRPIVDEFGGSDSQNSILYGMYGPTEAAIHCTIHPRMKASAKPGNIGIPFDTVSTFIATAITPEDKESEFKALPVGELGELVLGGPQLANGYLNREEQNKMAFVHVQGKILYRTGDKARQLEDGTIEILGRMSAGQVKLRGQRVELGEIEEAVYKHPGVKTVTAIVISGSLVVFALVRDDNLNSEDVLKTCAKWLPRFMVPSEVVLLQEFSYLPSGKVDKRKLEADYQKRKEIEEDGSAGSATPIERIVKETLRELLGPFPTSTRLTAAGLDSLMAIRVASRLRTAGFNLTTVAVLQAETFKALVQLCDESEPLSPEKLNTGTQPAPESLATTLNGNAKDVESTMPCTPLQSSMLYETAIDERAYINWVELELTGITDLDQVISALLTLSKQNSILRTGFAESLDAQGYVQIIWQSLQRSQVEHVKEFRYALSKSQYASLHHPLWIQIMQSGPNTRLLMHIHHALYDAWSLELILDDLNTLLLQHTLPSRPPFANIVNGYMDGGALITNDWTSSDYWKDHLADVELRQIPNFHTKQYISTGLAVSRLPTSIATADAEYTARRLNSSPQSLFQAAYATILSSYLGSSDICFGTVFSGRTLPVPSIEDIAGPCLATLPIRIDISGCNSFKELVQELNSSNRKHLEHSTLPLRDIKAACGVNPRQPLFDTLLVWQQTLHGFDHSREHVRLINAVDNLEFNLTIEIFPGTGNVDLKANYQQSILPELQVNILLRQIEQTVLLFIQDQSISLKDISRNLGDDILSIENPNPEPELSLETLASPVERMAVEDPHRPAINFATSIQTEMSDIQHVSYSQLNSRANQMVHHLLQQNVLPDELVCICMEKSVDLYTSILATTKAGAGYLPVTPDIPYERLQHILREANVRVIMAHSSSQPFLTALKVVKVVYVDKVDFSVFPAQNISSRSSPVNLSYCVFTSGSTGTPKGVLVTQGNLVSNLNVLEDLYPTPKNSRLLQSCSQAFDVSVFEIFFTWRIGGCICSATKDVIFRDIEHSIRVLEVTHLSLTPTVAALIDPKNVPKVQFLVTAGEAVTQKVFNAWAEQGLYQGYGPSETTNICTVNPKVSRKDFINNVGPPFKNTSAFVLSPQADFSLVPRGGEGEFCFGGEQVFRGYMDKSQEAGKIIDHPTYGRLYRSGDFGRLMPDGSLAFTGRKDDQVKIRGQRVELGEISNVMLKSEDVRDCMTMVINGGNDSSAKLICFWTSSSEEVNTLECLHPDPSITSSLFKSLESALPAYMVPSVLIPVSYLPSTSQGKIDKRLLVQQYEALSAEYLDLASQALRSASNHEWSSLEMDIAKSLAQITKLPLEQISTDSSFFNLGIDSISAISFSRLLRQNTHRLVEISDVLKFSSVARLAERFSSREDTDVTTASSIEDVSFGIDEGFLDATTKSFEQAGRRVQSILPCTPLQEAMLSAADSSSDSLYSNQVTLTINGSIERIQSCWSELVRRHEILRTCFVSTDMPRYAYAQVVLVEYELKFGSIDIGEKELSQAALAIPRHSEPSDFKPPYSLDLVRSSGPSGLLISMHHALYDGVALAVLYQELEVLYHGQTLPAAVSFAPFLKHMVSMDLDKADSFWEIILKGYSPTRFKSKIASREQPTSRTQSLAAKAPLAWIEDSIKKHSTSLLAVCQAAWSTILSERLQETDICFGNVVSGRTLPVEGIERLVAPCFNTIPTRLPDIHKLSNLEAFRKLQSFNADSLPFHLTPLRRLQSKYSLDGSRLFDTLFILQQPSRDLDSSIWSIAEDNGAMDFPIFHHSAEDALALLHSFGDKIRDSLRNPRRQLLASAFKDEIISRSISKADAKTFSDDSTASIEMTTEEIAIRNVISKFTDVPPEKIGRHVSIFRLGLDSISTVQVATRLRKQGHNVMASDILEHPTISQLGSHLSQHSNTHSDVTAFDFEAFAKKHRESVCTKHEIPSDQIEAIRPCTAVQKGMIAQSLHSDGKEYVNSMWMELLPSISLPKLKVAWEKVCEEHEMLRTSFVSTEDPDHPFVMVTFSKYQISLPWYQNKGKDSAPEQSLRQPWSLALSKENSKNILRFTAHHALYDAQSIQMILADVTRAYISDIVNSRPSVNSLLGEIISSNEHEGETKKLYWQREENKIIVNHFPDLTPLRVSGSTSGVREIQSRASISEFEEICRRNGVTMQAAGQAAWARLLTAYTGEPSTTFGMTLSGRSIHEDADKISFPSIITLPVRCDVTGTNVELLSRTMTSNAQLHKHQFTPLTSIQKWAGFPEGKTFDTLFAYQKLLDSEDNVESLWKIIREEASVDYAVSMEVQPAKSGDVTLRLTFREDIIPAEHSEIILKQYDALLLDTLQSPHNICDIAPNLETTMLSITPAKENELSDPVTLLHEFVERGARQWPNKKALEFATRLEPGNVESQSWTYDELNNEGNKIAHLLIQRQVAPGQIVAICFDKCAEASFAIIGILKAGCAYVALDPNAPADRLQFIIQDSGAKLVLTAGKPGKTIQESLDTHAVLLDSNEVYSKHPSDAPKLSRKTSPQHVSYCLYTSGTTGTPKGCLLTHENAVQAMLSFQRLFADHWTEDSKWLQFASFHFDVSVLEQFWSWSVGICVASAPRDLIFEDIPGAIRLLDITHIDLTPSLARLLHPSDVPSLCKGVFITGGEQLREEIIDVWGEHACIYNGYGPTEATIGVTMYPRVPRNGKPSNIGPQFDNVGSFVLRPGTALPVLRGGIGELCVSGKLVGKGYLNRPDLTKERFPTLASFNERVYRTGDLVRILHDGSFIFIGRADDQVKLRGQRLELSEINEVIKKSMQELQYVVTLVLKHNTQQKEQLVTFFVADSKSEGDAISAMRDACKARLPGYMVPTHFIPIESLPLNANNKADSKQLAAMYNELSVDQLQSLSQPNQSDSKWNENEKGVVDTIAQALQVEVSALTRGTNIFELGLDSISIIGFSRALRNLGLENAKLSVVKSNPSIGGLVAALTNGKHIDQGRENAYVDAAQQIAAFSQKNMVGICQDLGVESTDVECIAPCTPMQEGMIYRFLESDLALYFNKFGYRLDSGVDTEKLLVAWKRVVAHLQVLRTKFVATDDGYAQVVLKQLEVSWQDPLPVLETLDKSDALNSPYTLGIESTQSGTFLQFQMFHALYDGNSLTMLLQRLVEEYQEQEEPEYGPPFQSSIAYGPLANIPGAQKFWEGHLEGWSDESMHIISKVSQDVVANSLVSNIGGLENLRKSLGVTPQAVIQAAWLSVLQTITSPNLTVGIVTSGRSIDFDGADKVIGPLFNTVPFHIKIQPGTTFAALISECHIYNMKMQDFQHTPLKEVQKWSPARPGQALFESLFVFQRSEPNNEKLADGLWTQVDDEQAADYPLAFEATLDSKSENLNLTIVAQGSVVTKTDANGLLDQMEKALNDILSSNGENTVLQNTGPATTNGTPHSSGDSSATRSSSGKSSPHPKFFEWTGQTEKIRIEIASLAKVPESSVLETSSIFELGLDSIDVIKLSSRLKKQGVVIPVSVIIKAQSIAKMAINISENHDEQYKNSAGGSLQDVSQSLTKHLKARNKLPSDIESVLPATPLQQSMVNEMIRSDFERYYNIEALKLNEYVDPDRLVDAVKIVLRQSPIFRTTFVEIEDPRLPVSYAQIIHKLQRNAADIPTSMLTKGQDFETFMEDFKVQSAKLAKTENALCQVRLVGAGQSRYLVIAISHALYDGTSIRAFHEDIYQAYQGSLFPRPDFLPFLEQVFQSTTEDAKKFWRSTLSNLPAATFPRKEQTKTLGPINHRLEKRSRVPLKDIEAICKSFRITLQTLGQTCWALVLSRLMGQLDVIFGSVLSCRDSEEANEVMFPLMNTVAVRSVLHGSLGDMLTYMQELSDTTRQYQHFPLGTAQAYALASRQDHSQSKDTTLFDTLFIYQGRRKTAAGHQLYEAVYGASDVEFPVCVEMEILDDEYLTWTTACKSNARTSSETDEILEELDAVLSRMISAPQAPVIVSDADGISVCGLPRFRKSDPRPQDQAVSVTNGIGDVWSKTELNVRRALHEISGVPEDIIRKDSTIFHLGLDSILVLKLPALLREYDIYLSVSDILREQTVYAMAQCVLCSRPDSQQTMDVDMVLSSAMSELDISHKLEEVESDVGEIESVMPVTAGQLYMIRQWQASRGVLFFPTFYYFVSGRFDRASLDSAWKEILQRHAILRTGFLEVDSDVVQMTYKNPKNEVSYTKTGSVGSDLRSPPVSLEVEESKTSQTTIKLTIHHALYDGISLPILVEELQALYEGHKLKSSPGDFKAFVAHSVSSASAAKENWIAYLNGSIPPKTKATNGILPVSLNKRTEIFCPSMKVSSLKTRAQEIGVSIDALFLAGISKQYAQHSSSSDVTFGIYLANRAPFGEDLSSLAAPTLNLLPLRVNKSLERGVPELAEEIQRDLSKISSKDMSSASLKQIYEWTGVKVDFFVNILKSTVTSNSEAVFQPLQEFQEKAEVVDVDVDVDGSPNLEISSGGYAYPPTIDVEIRYEGEKIDMGVFAPNDMISLEEAREHLVQHFYRLMDTSPFNVEVYRKYPVPSGFGREVPLDDKHVSSRCLITDMEAGNVSPSQLPSILSPVQPPGIFEGANCWNDSGWARGDSEVLDELNWGFPRSFTHPYIRLLSGSLIVPPQAGYRVLYFSHVAAALRCRKFIGRCSELELTKPIHIRTLYPTCVSKKDLEASWSCITVLRCTNYSYSLAKKFWERTGEGISSRQAKLCLELQNQERGPVVYIPIFEHLGGIDFTPGKWQNALHVARHHMSVVIRTRFYRDKNLIKARVSRLLGVPPTDVFLYPSGTKAIYDVYRAIRSLFHVQVQRTIAFGVNSDTINTISLFGTATYGATLRRSAEGTKADLDTLEAELMRGSEYLVLFCEVPGGPFLRTPDLKRIRRLANKYGFVVVCDDTLGTSVNIDLLPYADIIVTSLGKLFSGQCNVMGGTATINPRSKYHDWLHERLTRKFVDTYHPHDAHVMALNSEHFIQRVRTTNQNAMHLAKYIRRIPGIKVYYPFVNSTKALYNDCRRAKGQYGNVMSIKFEVQKDAINFYNALHIAKGPMLGTNFSLAFAQEQKNKKGVVEYLTRLSVGLEDWREGKVIIDKALMETHRTRIQRRRMQRAVADQRREKEELRRAMDELLQIREEHAIVTALAQMEMGNFIVTDEIEMN</sequence>
<dbReference type="GO" id="GO:0016874">
    <property type="term" value="F:ligase activity"/>
    <property type="evidence" value="ECO:0007669"/>
    <property type="project" value="UniProtKB-KW"/>
</dbReference>
<proteinExistence type="inferred from homology"/>
<dbReference type="InterPro" id="IPR000277">
    <property type="entry name" value="Cys/Met-Metab_PyrdxlP-dep_enz"/>
</dbReference>
<dbReference type="InterPro" id="IPR042099">
    <property type="entry name" value="ANL_N_sf"/>
</dbReference>
<dbReference type="InterPro" id="IPR023213">
    <property type="entry name" value="CAT-like_dom_sf"/>
</dbReference>
<name>A0A7D8UP46_9HELO</name>
<feature type="domain" description="Carrier" evidence="10">
    <location>
        <begin position="1591"/>
        <end position="1668"/>
    </location>
</feature>